<dbReference type="Proteomes" id="UP001519460">
    <property type="component" value="Unassembled WGS sequence"/>
</dbReference>
<feature type="transmembrane region" description="Helical" evidence="1">
    <location>
        <begin position="33"/>
        <end position="50"/>
    </location>
</feature>
<gene>
    <name evidence="2" type="ORF">BaRGS_00037183</name>
</gene>
<keyword evidence="1" id="KW-1133">Transmembrane helix</keyword>
<reference evidence="2 3" key="1">
    <citation type="journal article" date="2023" name="Sci. Data">
        <title>Genome assembly of the Korean intertidal mud-creeper Batillaria attramentaria.</title>
        <authorList>
            <person name="Patra A.K."/>
            <person name="Ho P.T."/>
            <person name="Jun S."/>
            <person name="Lee S.J."/>
            <person name="Kim Y."/>
            <person name="Won Y.J."/>
        </authorList>
    </citation>
    <scope>NUCLEOTIDE SEQUENCE [LARGE SCALE GENOMIC DNA]</scope>
    <source>
        <strain evidence="2">Wonlab-2016</strain>
    </source>
</reference>
<keyword evidence="1" id="KW-0812">Transmembrane</keyword>
<evidence type="ECO:0000313" key="2">
    <source>
        <dbReference type="EMBL" id="KAK7466696.1"/>
    </source>
</evidence>
<organism evidence="2 3">
    <name type="scientific">Batillaria attramentaria</name>
    <dbReference type="NCBI Taxonomy" id="370345"/>
    <lineage>
        <taxon>Eukaryota</taxon>
        <taxon>Metazoa</taxon>
        <taxon>Spiralia</taxon>
        <taxon>Lophotrochozoa</taxon>
        <taxon>Mollusca</taxon>
        <taxon>Gastropoda</taxon>
        <taxon>Caenogastropoda</taxon>
        <taxon>Sorbeoconcha</taxon>
        <taxon>Cerithioidea</taxon>
        <taxon>Batillariidae</taxon>
        <taxon>Batillaria</taxon>
    </lineage>
</organism>
<sequence length="217" mass="23813">MSAIVRLRATWGLLATSADVKHIFTDISLSEMWATRGNFFFTAFVGLFVFPIDWPRCPKLKVFGVLIILTVLRPLSLTTSPPTGPICPGPRVSLTSVPRAVLHHGTSHFDGNVRYRHLTVTDRAHTTCRLGRTRVSLYSACADDAINGRSCAARDVRVSVHFHPSCMSVAGTLREPGFFCFRHAHQVSLPQPASGIKWTTPGTTQFSPPAMLTGQLN</sequence>
<dbReference type="AlphaFoldDB" id="A0ABD0J9B2"/>
<dbReference type="EMBL" id="JACVVK020000549">
    <property type="protein sequence ID" value="KAK7466696.1"/>
    <property type="molecule type" value="Genomic_DNA"/>
</dbReference>
<keyword evidence="3" id="KW-1185">Reference proteome</keyword>
<proteinExistence type="predicted"/>
<evidence type="ECO:0000256" key="1">
    <source>
        <dbReference type="SAM" id="Phobius"/>
    </source>
</evidence>
<accession>A0ABD0J9B2</accession>
<evidence type="ECO:0000313" key="3">
    <source>
        <dbReference type="Proteomes" id="UP001519460"/>
    </source>
</evidence>
<name>A0ABD0J9B2_9CAEN</name>
<protein>
    <submittedName>
        <fullName evidence="2">Uncharacterized protein</fullName>
    </submittedName>
</protein>
<keyword evidence="1" id="KW-0472">Membrane</keyword>
<comment type="caution">
    <text evidence="2">The sequence shown here is derived from an EMBL/GenBank/DDBJ whole genome shotgun (WGS) entry which is preliminary data.</text>
</comment>